<feature type="domain" description="Carboxymuconolactone decarboxylase-like" evidence="1">
    <location>
        <begin position="37"/>
        <end position="100"/>
    </location>
</feature>
<evidence type="ECO:0000259" key="1">
    <source>
        <dbReference type="Pfam" id="PF02627"/>
    </source>
</evidence>
<dbReference type="Proteomes" id="UP001206895">
    <property type="component" value="Unassembled WGS sequence"/>
</dbReference>
<proteinExistence type="predicted"/>
<evidence type="ECO:0000313" key="2">
    <source>
        <dbReference type="EMBL" id="MCP2178070.1"/>
    </source>
</evidence>
<name>A0ABT1HJE5_9NOCA</name>
<dbReference type="InterPro" id="IPR003779">
    <property type="entry name" value="CMD-like"/>
</dbReference>
<dbReference type="InterPro" id="IPR029032">
    <property type="entry name" value="AhpD-like"/>
</dbReference>
<reference evidence="2 3" key="1">
    <citation type="submission" date="2022-06" db="EMBL/GenBank/DDBJ databases">
        <title>Genomic Encyclopedia of Archaeal and Bacterial Type Strains, Phase II (KMG-II): from individual species to whole genera.</title>
        <authorList>
            <person name="Goeker M."/>
        </authorList>
    </citation>
    <scope>NUCLEOTIDE SEQUENCE [LARGE SCALE GENOMIC DNA]</scope>
    <source>
        <strain evidence="2 3">DSM 44693</strain>
    </source>
</reference>
<comment type="caution">
    <text evidence="2">The sequence shown here is derived from an EMBL/GenBank/DDBJ whole genome shotgun (WGS) entry which is preliminary data.</text>
</comment>
<dbReference type="SUPFAM" id="SSF69118">
    <property type="entry name" value="AhpD-like"/>
    <property type="match status" value="1"/>
</dbReference>
<evidence type="ECO:0000313" key="3">
    <source>
        <dbReference type="Proteomes" id="UP001206895"/>
    </source>
</evidence>
<sequence>MAMSVSSGPSVFRKRTYTLGHLASDARVLASRRKEMKAIWAEPRLDPQLREQVMVAVATVNACGFCTYIHHETALQVGADVGDLASLIDQSDKPLDDDAIVAIMWAQRYAETGFGEIGELLEHALAQRFTEEQRRDIETVVRVMTLNNLCGNTLEALVRRLRGNRVTHSRLIDELVIGVGYFLGAVPQGLLTARMRGKSPAVAFREARAAIAAAA</sequence>
<protein>
    <submittedName>
        <fullName evidence="2">Alkylhydroperoxidase AhpD family core domain-containing protein</fullName>
    </submittedName>
</protein>
<gene>
    <name evidence="2" type="ORF">LX13_003911</name>
</gene>
<dbReference type="Gene3D" id="1.20.1290.10">
    <property type="entry name" value="AhpD-like"/>
    <property type="match status" value="1"/>
</dbReference>
<dbReference type="InterPro" id="IPR004675">
    <property type="entry name" value="AhpD_core"/>
</dbReference>
<organism evidence="2 3">
    <name type="scientific">Williamsia maris</name>
    <dbReference type="NCBI Taxonomy" id="72806"/>
    <lineage>
        <taxon>Bacteria</taxon>
        <taxon>Bacillati</taxon>
        <taxon>Actinomycetota</taxon>
        <taxon>Actinomycetes</taxon>
        <taxon>Mycobacteriales</taxon>
        <taxon>Nocardiaceae</taxon>
        <taxon>Williamsia</taxon>
    </lineage>
</organism>
<dbReference type="RefSeq" id="WP_253663031.1">
    <property type="nucleotide sequence ID" value="NZ_BAAAJQ010000003.1"/>
</dbReference>
<accession>A0ABT1HJE5</accession>
<dbReference type="EMBL" id="JAMTCJ010000004">
    <property type="protein sequence ID" value="MCP2178070.1"/>
    <property type="molecule type" value="Genomic_DNA"/>
</dbReference>
<keyword evidence="3" id="KW-1185">Reference proteome</keyword>
<dbReference type="Pfam" id="PF02627">
    <property type="entry name" value="CMD"/>
    <property type="match status" value="1"/>
</dbReference>
<dbReference type="NCBIfam" id="TIGR00778">
    <property type="entry name" value="ahpD_dom"/>
    <property type="match status" value="1"/>
</dbReference>